<evidence type="ECO:0000256" key="2">
    <source>
        <dbReference type="ARBA" id="ARBA00034247"/>
    </source>
</evidence>
<dbReference type="GO" id="GO:0052621">
    <property type="term" value="F:diguanylate cyclase activity"/>
    <property type="evidence" value="ECO:0007669"/>
    <property type="project" value="UniProtKB-EC"/>
</dbReference>
<comment type="caution">
    <text evidence="4">The sequence shown here is derived from an EMBL/GenBank/DDBJ whole genome shotgun (WGS) entry which is preliminary data.</text>
</comment>
<evidence type="ECO:0000313" key="5">
    <source>
        <dbReference type="Proteomes" id="UP000236340"/>
    </source>
</evidence>
<evidence type="ECO:0000256" key="1">
    <source>
        <dbReference type="ARBA" id="ARBA00012528"/>
    </source>
</evidence>
<sequence length="349" mass="38893">MTRKKDDPQDLEKELRGLKNILSVAQVVVSSLRLEEVLDNILGSAMAVMEMPAGSIALYDRAGNYLSLKVHHGLSENFIARDRWRVGEGGLTATILSQGTAFAVEDTDEADFFNNPLAVTEGIRSLIAVPLKIQNKVIGILYVDDFKPRRFDQMDLRLLSILGSFAAMSIDNARLHEKTRRLASTDGLTGLYNHRQFKRLFSEELMRARRYRKPLGLVMLDVDNFKHFNDSYGHPVGDKVLVAVAEILTETLRDCDYIFRYGGEEFIALLPESDAAASLAAAERCRALIEQESARYLDGLATTGVTVSIGVATYPRDGDTFDGLLKIVDDLLYAAKREGKNKIHYLSDS</sequence>
<dbReference type="NCBIfam" id="TIGR00254">
    <property type="entry name" value="GGDEF"/>
    <property type="match status" value="1"/>
</dbReference>
<dbReference type="GO" id="GO:0005886">
    <property type="term" value="C:plasma membrane"/>
    <property type="evidence" value="ECO:0007669"/>
    <property type="project" value="TreeGrafter"/>
</dbReference>
<dbReference type="PANTHER" id="PTHR45138:SF9">
    <property type="entry name" value="DIGUANYLATE CYCLASE DGCM-RELATED"/>
    <property type="match status" value="1"/>
</dbReference>
<dbReference type="InterPro" id="IPR050469">
    <property type="entry name" value="Diguanylate_Cyclase"/>
</dbReference>
<proteinExistence type="predicted"/>
<dbReference type="EC" id="2.7.7.65" evidence="1"/>
<dbReference type="GO" id="GO:1902201">
    <property type="term" value="P:negative regulation of bacterial-type flagellum-dependent cell motility"/>
    <property type="evidence" value="ECO:0007669"/>
    <property type="project" value="TreeGrafter"/>
</dbReference>
<organism evidence="4 5">
    <name type="scientific">Geothermobacter hydrogeniphilus</name>
    <dbReference type="NCBI Taxonomy" id="1969733"/>
    <lineage>
        <taxon>Bacteria</taxon>
        <taxon>Pseudomonadati</taxon>
        <taxon>Thermodesulfobacteriota</taxon>
        <taxon>Desulfuromonadia</taxon>
        <taxon>Desulfuromonadales</taxon>
        <taxon>Geothermobacteraceae</taxon>
        <taxon>Geothermobacter</taxon>
    </lineage>
</organism>
<dbReference type="InterPro" id="IPR000160">
    <property type="entry name" value="GGDEF_dom"/>
</dbReference>
<dbReference type="InterPro" id="IPR043128">
    <property type="entry name" value="Rev_trsase/Diguanyl_cyclase"/>
</dbReference>
<dbReference type="SMART" id="SM00065">
    <property type="entry name" value="GAF"/>
    <property type="match status" value="1"/>
</dbReference>
<dbReference type="Gene3D" id="3.30.450.40">
    <property type="match status" value="1"/>
</dbReference>
<reference evidence="4 5" key="1">
    <citation type="journal article" date="2018" name="Genome Announc.">
        <title>Genome Sequence of Geothermobacter sp. HR-1 Iron Reducer from the Loihi Seamount.</title>
        <authorList>
            <person name="Smith H."/>
            <person name="Abuyen K."/>
            <person name="Tremblay J."/>
            <person name="Savalia P."/>
            <person name="Perez-Rodriguez I."/>
            <person name="Emerson D."/>
            <person name="Tully B."/>
            <person name="Amend J."/>
        </authorList>
    </citation>
    <scope>NUCLEOTIDE SEQUENCE [LARGE SCALE GENOMIC DNA]</scope>
    <source>
        <strain evidence="4 5">HR-1</strain>
    </source>
</reference>
<name>A0A2K2H9M1_9BACT</name>
<dbReference type="SUPFAM" id="SSF55073">
    <property type="entry name" value="Nucleotide cyclase"/>
    <property type="match status" value="1"/>
</dbReference>
<dbReference type="Pfam" id="PF00990">
    <property type="entry name" value="GGDEF"/>
    <property type="match status" value="1"/>
</dbReference>
<dbReference type="Gene3D" id="3.30.70.270">
    <property type="match status" value="1"/>
</dbReference>
<dbReference type="FunFam" id="3.30.70.270:FF:000001">
    <property type="entry name" value="Diguanylate cyclase domain protein"/>
    <property type="match status" value="1"/>
</dbReference>
<comment type="catalytic activity">
    <reaction evidence="2">
        <text>2 GTP = 3',3'-c-di-GMP + 2 diphosphate</text>
        <dbReference type="Rhea" id="RHEA:24898"/>
        <dbReference type="ChEBI" id="CHEBI:33019"/>
        <dbReference type="ChEBI" id="CHEBI:37565"/>
        <dbReference type="ChEBI" id="CHEBI:58805"/>
        <dbReference type="EC" id="2.7.7.65"/>
    </reaction>
</comment>
<dbReference type="EMBL" id="PPFX01000021">
    <property type="protein sequence ID" value="PNU19930.1"/>
    <property type="molecule type" value="Genomic_DNA"/>
</dbReference>
<dbReference type="SUPFAM" id="SSF55781">
    <property type="entry name" value="GAF domain-like"/>
    <property type="match status" value="1"/>
</dbReference>
<protein>
    <recommendedName>
        <fullName evidence="1">diguanylate cyclase</fullName>
        <ecNumber evidence="1">2.7.7.65</ecNumber>
    </recommendedName>
</protein>
<dbReference type="InterPro" id="IPR029787">
    <property type="entry name" value="Nucleotide_cyclase"/>
</dbReference>
<feature type="domain" description="GGDEF" evidence="3">
    <location>
        <begin position="213"/>
        <end position="348"/>
    </location>
</feature>
<evidence type="ECO:0000313" key="4">
    <source>
        <dbReference type="EMBL" id="PNU19930.1"/>
    </source>
</evidence>
<gene>
    <name evidence="4" type="ORF">C2E25_10220</name>
</gene>
<dbReference type="OrthoDB" id="9759607at2"/>
<dbReference type="Pfam" id="PF13185">
    <property type="entry name" value="GAF_2"/>
    <property type="match status" value="1"/>
</dbReference>
<accession>A0A2K2H9M1</accession>
<dbReference type="GO" id="GO:0043709">
    <property type="term" value="P:cell adhesion involved in single-species biofilm formation"/>
    <property type="evidence" value="ECO:0007669"/>
    <property type="project" value="TreeGrafter"/>
</dbReference>
<evidence type="ECO:0000259" key="3">
    <source>
        <dbReference type="PROSITE" id="PS50887"/>
    </source>
</evidence>
<dbReference type="SMART" id="SM00267">
    <property type="entry name" value="GGDEF"/>
    <property type="match status" value="1"/>
</dbReference>
<dbReference type="AlphaFoldDB" id="A0A2K2H9M1"/>
<dbReference type="CDD" id="cd01949">
    <property type="entry name" value="GGDEF"/>
    <property type="match status" value="1"/>
</dbReference>
<dbReference type="PANTHER" id="PTHR45138">
    <property type="entry name" value="REGULATORY COMPONENTS OF SENSORY TRANSDUCTION SYSTEM"/>
    <property type="match status" value="1"/>
</dbReference>
<dbReference type="PROSITE" id="PS50887">
    <property type="entry name" value="GGDEF"/>
    <property type="match status" value="1"/>
</dbReference>
<dbReference type="RefSeq" id="WP_103115660.1">
    <property type="nucleotide sequence ID" value="NZ_PPFX01000021.1"/>
</dbReference>
<dbReference type="InterPro" id="IPR029016">
    <property type="entry name" value="GAF-like_dom_sf"/>
</dbReference>
<dbReference type="Proteomes" id="UP000236340">
    <property type="component" value="Unassembled WGS sequence"/>
</dbReference>
<dbReference type="InterPro" id="IPR003018">
    <property type="entry name" value="GAF"/>
</dbReference>